<accession>A0ABX3G3P3</accession>
<sequence>MGVPGPCTSDSSGAGAKQPARQSWAGSGTLRGHRQEGLERVAIIGHDLRLVEQVTGRIDYGRAALHGAASGALPGVLIGWLFGPLVPERT</sequence>
<dbReference type="EMBL" id="MQUR01000036">
    <property type="protein sequence ID" value="OLZ65271.1"/>
    <property type="molecule type" value="Genomic_DNA"/>
</dbReference>
<comment type="caution">
    <text evidence="3">The sequence shown here is derived from an EMBL/GenBank/DDBJ whole genome shotgun (WGS) entry which is preliminary data.</text>
</comment>
<dbReference type="Pfam" id="PF11181">
    <property type="entry name" value="YflT"/>
    <property type="match status" value="1"/>
</dbReference>
<organism evidence="3 4">
    <name type="scientific">Streptomyces amritsarensis</name>
    <dbReference type="NCBI Taxonomy" id="681158"/>
    <lineage>
        <taxon>Bacteria</taxon>
        <taxon>Bacillati</taxon>
        <taxon>Actinomycetota</taxon>
        <taxon>Actinomycetes</taxon>
        <taxon>Kitasatosporales</taxon>
        <taxon>Streptomycetaceae</taxon>
        <taxon>Streptomyces</taxon>
    </lineage>
</organism>
<keyword evidence="4" id="KW-1185">Reference proteome</keyword>
<feature type="region of interest" description="Disordered" evidence="1">
    <location>
        <begin position="1"/>
        <end position="32"/>
    </location>
</feature>
<protein>
    <recommendedName>
        <fullName evidence="2">General stress protein 17M-like domain-containing protein</fullName>
    </recommendedName>
</protein>
<evidence type="ECO:0000313" key="4">
    <source>
        <dbReference type="Proteomes" id="UP000187151"/>
    </source>
</evidence>
<dbReference type="InterPro" id="IPR025889">
    <property type="entry name" value="GSP17M-like_dom"/>
</dbReference>
<gene>
    <name evidence="3" type="ORF">AVW11_17295</name>
</gene>
<evidence type="ECO:0000313" key="3">
    <source>
        <dbReference type="EMBL" id="OLZ65271.1"/>
    </source>
</evidence>
<evidence type="ECO:0000256" key="1">
    <source>
        <dbReference type="SAM" id="MobiDB-lite"/>
    </source>
</evidence>
<evidence type="ECO:0000259" key="2">
    <source>
        <dbReference type="Pfam" id="PF11181"/>
    </source>
</evidence>
<name>A0ABX3G3P3_9ACTN</name>
<feature type="domain" description="General stress protein 17M-like" evidence="2">
    <location>
        <begin position="39"/>
        <end position="81"/>
    </location>
</feature>
<reference evidence="3 4" key="1">
    <citation type="submission" date="2016-01" db="EMBL/GenBank/DDBJ databases">
        <title>Streptomyces amritsarensis strain MTCC 11845 genome sequencing and assembly.</title>
        <authorList>
            <person name="Sharma D."/>
            <person name="Nair G.R."/>
            <person name="Kaur G."/>
            <person name="Manhas R.K."/>
            <person name="Mayilraj S."/>
        </authorList>
    </citation>
    <scope>NUCLEOTIDE SEQUENCE [LARGE SCALE GENOMIC DNA]</scope>
    <source>
        <strain evidence="3 4">MTCC 11845</strain>
    </source>
</reference>
<proteinExistence type="predicted"/>
<dbReference type="Proteomes" id="UP000187151">
    <property type="component" value="Unassembled WGS sequence"/>
</dbReference>